<dbReference type="Proteomes" id="UP000624244">
    <property type="component" value="Unassembled WGS sequence"/>
</dbReference>
<keyword evidence="3 7" id="KW-0812">Transmembrane</keyword>
<dbReference type="GO" id="GO:0015123">
    <property type="term" value="F:acetate transmembrane transporter activity"/>
    <property type="evidence" value="ECO:0007669"/>
    <property type="project" value="TreeGrafter"/>
</dbReference>
<name>A0A8H6DVB8_COCSA</name>
<evidence type="ECO:0000256" key="7">
    <source>
        <dbReference type="SAM" id="Phobius"/>
    </source>
</evidence>
<dbReference type="EMBL" id="WNKQ01000009">
    <property type="protein sequence ID" value="KAF5849287.1"/>
    <property type="molecule type" value="Genomic_DNA"/>
</dbReference>
<evidence type="ECO:0000256" key="4">
    <source>
        <dbReference type="ARBA" id="ARBA00022989"/>
    </source>
</evidence>
<comment type="similarity">
    <text evidence="2">Belongs to the acetate uptake transporter (AceTr) (TC 2.A.96) family.</text>
</comment>
<comment type="subcellular location">
    <subcellularLocation>
        <location evidence="1">Membrane</location>
        <topology evidence="1">Multi-pass membrane protein</topology>
    </subcellularLocation>
</comment>
<dbReference type="OMA" id="GNFFPMM"/>
<evidence type="ECO:0000313" key="8">
    <source>
        <dbReference type="EMBL" id="KAF5849287.1"/>
    </source>
</evidence>
<organism evidence="8 9">
    <name type="scientific">Cochliobolus sativus</name>
    <name type="common">Common root rot and spot blotch fungus</name>
    <name type="synonym">Bipolaris sorokiniana</name>
    <dbReference type="NCBI Taxonomy" id="45130"/>
    <lineage>
        <taxon>Eukaryota</taxon>
        <taxon>Fungi</taxon>
        <taxon>Dikarya</taxon>
        <taxon>Ascomycota</taxon>
        <taxon>Pezizomycotina</taxon>
        <taxon>Dothideomycetes</taxon>
        <taxon>Pleosporomycetidae</taxon>
        <taxon>Pleosporales</taxon>
        <taxon>Pleosporineae</taxon>
        <taxon>Pleosporaceae</taxon>
        <taxon>Bipolaris</taxon>
    </lineage>
</organism>
<evidence type="ECO:0000256" key="1">
    <source>
        <dbReference type="ARBA" id="ARBA00004141"/>
    </source>
</evidence>
<dbReference type="InterPro" id="IPR051633">
    <property type="entry name" value="AceTr"/>
</dbReference>
<dbReference type="InterPro" id="IPR000791">
    <property type="entry name" value="Gpr1/Fun34/SatP-like"/>
</dbReference>
<comment type="caution">
    <text evidence="8">The sequence shown here is derived from an EMBL/GenBank/DDBJ whole genome shotgun (WGS) entry which is preliminary data.</text>
</comment>
<evidence type="ECO:0008006" key="10">
    <source>
        <dbReference type="Google" id="ProtNLM"/>
    </source>
</evidence>
<feature type="transmembrane region" description="Helical" evidence="7">
    <location>
        <begin position="232"/>
        <end position="251"/>
    </location>
</feature>
<protein>
    <recommendedName>
        <fullName evidence="10">GPR1/FUN34/YaaH-class plasma membrane protein</fullName>
    </recommendedName>
</protein>
<feature type="transmembrane region" description="Helical" evidence="7">
    <location>
        <begin position="192"/>
        <end position="212"/>
    </location>
</feature>
<feature type="compositionally biased region" description="Polar residues" evidence="6">
    <location>
        <begin position="1"/>
        <end position="18"/>
    </location>
</feature>
<dbReference type="Pfam" id="PF01184">
    <property type="entry name" value="Gpr1_Fun34_YaaH"/>
    <property type="match status" value="1"/>
</dbReference>
<dbReference type="AlphaFoldDB" id="A0A8H6DVB8"/>
<feature type="transmembrane region" description="Helical" evidence="7">
    <location>
        <begin position="165"/>
        <end position="185"/>
    </location>
</feature>
<dbReference type="PANTHER" id="PTHR31123:SF4">
    <property type="entry name" value="PROTEIN ALCS"/>
    <property type="match status" value="1"/>
</dbReference>
<dbReference type="PANTHER" id="PTHR31123">
    <property type="entry name" value="ACCUMULATION OF DYADS PROTEIN 2-RELATED"/>
    <property type="match status" value="1"/>
</dbReference>
<feature type="transmembrane region" description="Helical" evidence="7">
    <location>
        <begin position="67"/>
        <end position="89"/>
    </location>
</feature>
<keyword evidence="4 7" id="KW-1133">Transmembrane helix</keyword>
<evidence type="ECO:0000256" key="6">
    <source>
        <dbReference type="SAM" id="MobiDB-lite"/>
    </source>
</evidence>
<accession>A0A8H6DVB8</accession>
<dbReference type="GO" id="GO:0005886">
    <property type="term" value="C:plasma membrane"/>
    <property type="evidence" value="ECO:0007669"/>
    <property type="project" value="TreeGrafter"/>
</dbReference>
<gene>
    <name evidence="8" type="ORF">GGP41_006225</name>
</gene>
<proteinExistence type="inferred from homology"/>
<evidence type="ECO:0000256" key="3">
    <source>
        <dbReference type="ARBA" id="ARBA00022692"/>
    </source>
</evidence>
<evidence type="ECO:0000313" key="9">
    <source>
        <dbReference type="Proteomes" id="UP000624244"/>
    </source>
</evidence>
<feature type="transmembrane region" description="Helical" evidence="7">
    <location>
        <begin position="95"/>
        <end position="116"/>
    </location>
</feature>
<feature type="region of interest" description="Disordered" evidence="6">
    <location>
        <begin position="1"/>
        <end position="23"/>
    </location>
</feature>
<evidence type="ECO:0000256" key="5">
    <source>
        <dbReference type="ARBA" id="ARBA00023136"/>
    </source>
</evidence>
<sequence length="284" mass="31026">MATVTSPAQPTHSHTSVASDHIDKEPRLTHAQTNITISPELFEKLYLAPKVPHANERVTQYANAVPLGFLGFVISTFSFAMILMGWGGASGLQSIAGIFFFTGPLLLTLSCIFLWIQAQFFPMMVTGLFSVFWLSFGLLQLPSAGIAASFSATGNAAEGAASKELNAGLALFCIVWGFAMATFGIFTIRMNLVFVGIFWLAATATWLLSAAYWEVSKANFGKAMKLQKAGGALNFVVAILGWYMLIVIMMAEMRWTVNLPVGDLTHYWQKTDIEIAAMENEKKD</sequence>
<evidence type="ECO:0000256" key="2">
    <source>
        <dbReference type="ARBA" id="ARBA00005587"/>
    </source>
</evidence>
<feature type="transmembrane region" description="Helical" evidence="7">
    <location>
        <begin position="128"/>
        <end position="153"/>
    </location>
</feature>
<reference evidence="8" key="1">
    <citation type="submission" date="2019-11" db="EMBL/GenBank/DDBJ databases">
        <title>Bipolaris sorokiniana Genome sequencing.</title>
        <authorList>
            <person name="Wang H."/>
        </authorList>
    </citation>
    <scope>NUCLEOTIDE SEQUENCE</scope>
</reference>
<keyword evidence="5 7" id="KW-0472">Membrane</keyword>